<evidence type="ECO:0000313" key="3">
    <source>
        <dbReference type="Proteomes" id="UP001234178"/>
    </source>
</evidence>
<dbReference type="EMBL" id="JAOYFB010000004">
    <property type="protein sequence ID" value="KAK4013286.1"/>
    <property type="molecule type" value="Genomic_DNA"/>
</dbReference>
<name>A0ABQ9ZK69_9CRUS</name>
<proteinExistence type="predicted"/>
<evidence type="ECO:0000313" key="2">
    <source>
        <dbReference type="EMBL" id="KAK4013286.1"/>
    </source>
</evidence>
<protein>
    <recommendedName>
        <fullName evidence="4">Retrotransposon gag domain-containing protein</fullName>
    </recommendedName>
</protein>
<dbReference type="PANTHER" id="PTHR33223:SF6">
    <property type="entry name" value="CCHC-TYPE DOMAIN-CONTAINING PROTEIN"/>
    <property type="match status" value="1"/>
</dbReference>
<dbReference type="Proteomes" id="UP001234178">
    <property type="component" value="Unassembled WGS sequence"/>
</dbReference>
<feature type="compositionally biased region" description="Basic and acidic residues" evidence="1">
    <location>
        <begin position="260"/>
        <end position="297"/>
    </location>
</feature>
<feature type="region of interest" description="Disordered" evidence="1">
    <location>
        <begin position="250"/>
        <end position="300"/>
    </location>
</feature>
<organism evidence="2 3">
    <name type="scientific">Daphnia magna</name>
    <dbReference type="NCBI Taxonomy" id="35525"/>
    <lineage>
        <taxon>Eukaryota</taxon>
        <taxon>Metazoa</taxon>
        <taxon>Ecdysozoa</taxon>
        <taxon>Arthropoda</taxon>
        <taxon>Crustacea</taxon>
        <taxon>Branchiopoda</taxon>
        <taxon>Diplostraca</taxon>
        <taxon>Cladocera</taxon>
        <taxon>Anomopoda</taxon>
        <taxon>Daphniidae</taxon>
        <taxon>Daphnia</taxon>
    </lineage>
</organism>
<evidence type="ECO:0008006" key="4">
    <source>
        <dbReference type="Google" id="ProtNLM"/>
    </source>
</evidence>
<gene>
    <name evidence="2" type="ORF">OUZ56_025520</name>
</gene>
<comment type="caution">
    <text evidence="2">The sequence shown here is derived from an EMBL/GenBank/DDBJ whole genome shotgun (WGS) entry which is preliminary data.</text>
</comment>
<accession>A0ABQ9ZK69</accession>
<reference evidence="2 3" key="1">
    <citation type="journal article" date="2023" name="Nucleic Acids Res.">
        <title>The hologenome of Daphnia magna reveals possible DNA methylation and microbiome-mediated evolution of the host genome.</title>
        <authorList>
            <person name="Chaturvedi A."/>
            <person name="Li X."/>
            <person name="Dhandapani V."/>
            <person name="Marshall H."/>
            <person name="Kissane S."/>
            <person name="Cuenca-Cambronero M."/>
            <person name="Asole G."/>
            <person name="Calvet F."/>
            <person name="Ruiz-Romero M."/>
            <person name="Marangio P."/>
            <person name="Guigo R."/>
            <person name="Rago D."/>
            <person name="Mirbahai L."/>
            <person name="Eastwood N."/>
            <person name="Colbourne J.K."/>
            <person name="Zhou J."/>
            <person name="Mallon E."/>
            <person name="Orsini L."/>
        </authorList>
    </citation>
    <scope>NUCLEOTIDE SEQUENCE [LARGE SCALE GENOMIC DNA]</scope>
    <source>
        <strain evidence="2">LRV0_1</strain>
    </source>
</reference>
<dbReference type="PANTHER" id="PTHR33223">
    <property type="entry name" value="CCHC-TYPE DOMAIN-CONTAINING PROTEIN"/>
    <property type="match status" value="1"/>
</dbReference>
<evidence type="ECO:0000256" key="1">
    <source>
        <dbReference type="SAM" id="MobiDB-lite"/>
    </source>
</evidence>
<keyword evidence="3" id="KW-1185">Reference proteome</keyword>
<sequence>MADRVAVADVHASLPLTFPLVVRKAIFVVIQQWLVLQWLTFCVATADIPAGCAEGEERALKRRDEKEAKKQQADGSIPEEWQPRVVRVLETPFVPSTDCNGISSSAVVTTSKEWEPRIVRVLEEPSIPLPDLNGNSVSDFKRGRIRQHQTVQPWGTKELKSPEEIEAWKATQSAVAGISSELEQVAVEEGPHLEAEAELDIGGPEYTELVTQPLPVRPDQSVFLYERYIQNAEVEQRIREERLEGSRRRIRERKNGTASECRDIIRPQPRESAGRFIRRRVDREARGGKRKSSDSNRNDSCSLRCGCAAGNNCNNQPTIANQQNLIDAIVALTAQMAVKNGAMGGQPDYRRAAKDIPMFSGNPAEDVDDWIADIDRVALVEGWNENIKRRAVISKLGGIAKNWQDLTGNALPHWEDWLERFEATFRPHLTLVEWGVKIEGRRQLPGESGAQYALEKTKLCRLCPHPLKEPEVVFYLICGIQLVEQRSALMSNPPDTIANFIDTIQRLEQLGGPAMDFAGNTTPTSATEKQLLTKILSQLPVHYAIPCRRARDLGTLLDSCHLPHGGLLRLPFGHQYRGTMDPVTPLERYAMAFIAQLGVATAVIKWVISLETARCLRNRIATDVVNPATSRVIVT</sequence>